<dbReference type="GO" id="GO:0016281">
    <property type="term" value="C:eukaryotic translation initiation factor 4F complex"/>
    <property type="evidence" value="ECO:0007669"/>
    <property type="project" value="TreeGrafter"/>
</dbReference>
<keyword evidence="7" id="KW-0542">Nucleomorph</keyword>
<dbReference type="InterPro" id="IPR023398">
    <property type="entry name" value="TIF_eIF4e-like"/>
</dbReference>
<sequence length="191" mass="22800">MYILVRIIEMNLLNQKWTFWFDALEKNVLKHNWDQFLFRIDSFEDVENFLKSFSGILQPSSVCFDVNIQMFKFGIEPKWEDIHNLNGGKWVLTISDKQFIPSVDVLWERTIIAIITQASDIKSIENINGIVLNIKKNFFRISIWTTNFLDEVNQIKIGKSWKKLIKKIHTPSKLHLEYFPHTNQLFKKKMY</sequence>
<evidence type="ECO:0000313" key="8">
    <source>
        <dbReference type="Proteomes" id="UP000243423"/>
    </source>
</evidence>
<keyword evidence="5 6" id="KW-0648">Protein biosynthesis</keyword>
<reference evidence="7 8" key="1">
    <citation type="journal article" date="2011" name="Genome Biol. Evol.">
        <title>Complete nucleomorph genome sequence of the nonphotosynthetic alga Cryptomonas paramecium reveals a core nucleomorph gene set.</title>
        <authorList>
            <person name="Tanifuji G."/>
            <person name="Onodera N.T."/>
            <person name="Wheeler T.J."/>
            <person name="Dlutek M."/>
            <person name="Donaher N."/>
            <person name="Archibald J.M."/>
        </authorList>
    </citation>
    <scope>NUCLEOTIDE SEQUENCE [LARGE SCALE GENOMIC DNA]</scope>
    <source>
        <strain evidence="7 8">CCAP977/2A</strain>
    </source>
</reference>
<keyword evidence="4 6" id="KW-0694">RNA-binding</keyword>
<dbReference type="AlphaFoldDB" id="F2HIE5"/>
<gene>
    <name evidence="7" type="primary">eif4E</name>
    <name evidence="7" type="ORF">CPARA_3gp411</name>
</gene>
<name>F2HIE5_9CRYP</name>
<keyword evidence="3" id="KW-0810">Translation regulation</keyword>
<dbReference type="GO" id="GO:0003743">
    <property type="term" value="F:translation initiation factor activity"/>
    <property type="evidence" value="ECO:0007669"/>
    <property type="project" value="UniProtKB-KW"/>
</dbReference>
<evidence type="ECO:0000256" key="5">
    <source>
        <dbReference type="ARBA" id="ARBA00022917"/>
    </source>
</evidence>
<dbReference type="InterPro" id="IPR001040">
    <property type="entry name" value="TIF_eIF_4E"/>
</dbReference>
<proteinExistence type="inferred from homology"/>
<evidence type="ECO:0000256" key="3">
    <source>
        <dbReference type="ARBA" id="ARBA00022845"/>
    </source>
</evidence>
<dbReference type="Pfam" id="PF01652">
    <property type="entry name" value="IF4E"/>
    <property type="match status" value="1"/>
</dbReference>
<evidence type="ECO:0000256" key="4">
    <source>
        <dbReference type="ARBA" id="ARBA00022884"/>
    </source>
</evidence>
<keyword evidence="2 6" id="KW-0396">Initiation factor</keyword>
<dbReference type="Gene3D" id="3.30.760.10">
    <property type="entry name" value="RNA Cap, Translation Initiation Factor Eif4e"/>
    <property type="match status" value="1"/>
</dbReference>
<dbReference type="GeneID" id="10447324"/>
<dbReference type="PANTHER" id="PTHR11960">
    <property type="entry name" value="EUKARYOTIC TRANSLATION INITIATION FACTOR 4E RELATED"/>
    <property type="match status" value="1"/>
</dbReference>
<organism evidence="7 8">
    <name type="scientific">Cryptomonas paramaecium</name>
    <dbReference type="NCBI Taxonomy" id="2898"/>
    <lineage>
        <taxon>Eukaryota</taxon>
        <taxon>Cryptophyceae</taxon>
        <taxon>Cryptomonadales</taxon>
        <taxon>Cryptomonadaceae</taxon>
        <taxon>Cryptomonas</taxon>
    </lineage>
</organism>
<evidence type="ECO:0000256" key="1">
    <source>
        <dbReference type="ARBA" id="ARBA00009860"/>
    </source>
</evidence>
<dbReference type="GO" id="GO:0000340">
    <property type="term" value="F:RNA 7-methylguanosine cap binding"/>
    <property type="evidence" value="ECO:0007669"/>
    <property type="project" value="TreeGrafter"/>
</dbReference>
<protein>
    <submittedName>
        <fullName evidence="7">Eukaryotic translation initiation factor 4E</fullName>
    </submittedName>
</protein>
<evidence type="ECO:0000256" key="6">
    <source>
        <dbReference type="RuleBase" id="RU004374"/>
    </source>
</evidence>
<dbReference type="Proteomes" id="UP000243423">
    <property type="component" value="Nucleomorph 3"/>
</dbReference>
<dbReference type="SUPFAM" id="SSF55418">
    <property type="entry name" value="eIF4e-like"/>
    <property type="match status" value="1"/>
</dbReference>
<dbReference type="EMBL" id="CP002174">
    <property type="protein sequence ID" value="AEA39069.1"/>
    <property type="molecule type" value="Genomic_DNA"/>
</dbReference>
<dbReference type="PANTHER" id="PTHR11960:SF8">
    <property type="entry name" value="EUKARYOTIC TRANSLATION INITIATION FACTOR 4E1-RELATED"/>
    <property type="match status" value="1"/>
</dbReference>
<evidence type="ECO:0000256" key="2">
    <source>
        <dbReference type="ARBA" id="ARBA00022540"/>
    </source>
</evidence>
<geneLocation type="nucleomorph" evidence="7"/>
<dbReference type="GO" id="GO:0006417">
    <property type="term" value="P:regulation of translation"/>
    <property type="evidence" value="ECO:0007669"/>
    <property type="project" value="UniProtKB-KW"/>
</dbReference>
<accession>F2HIE5</accession>
<evidence type="ECO:0000313" key="7">
    <source>
        <dbReference type="EMBL" id="AEA39069.1"/>
    </source>
</evidence>
<comment type="similarity">
    <text evidence="1 6">Belongs to the eukaryotic initiation factor 4E family.</text>
</comment>
<dbReference type="RefSeq" id="XP_003239967.1">
    <property type="nucleotide sequence ID" value="XM_003239919.1"/>
</dbReference>